<evidence type="ECO:0000313" key="2">
    <source>
        <dbReference type="Proteomes" id="UP000062645"/>
    </source>
</evidence>
<dbReference type="RefSeq" id="WP_062295747.1">
    <property type="nucleotide sequence ID" value="NZ_CP012036.1"/>
</dbReference>
<dbReference type="KEGG" id="npz:ACX27_22620"/>
<dbReference type="STRING" id="224013.ACX27_22620"/>
<proteinExistence type="predicted"/>
<sequence>MEILIESTKEFEKDLEKFNNREKFKIIKKLNRYVDLISKNRNLLENQAFKLKNIKFNTEYDSSLYALIIDKEIRIILTIDDDPIFDTTVITLFRVVSTEDATQAYNSIAEYLYQDFSMQNQEIEVHSS</sequence>
<reference evidence="1 2" key="2">
    <citation type="journal article" date="2016" name="Genome Announc.">
        <title>Draft Genome Sequence of the N2-Fixing Cyanobacterium Nostoc piscinale CENA21, Isolated from the Brazilian Amazon Floodplain.</title>
        <authorList>
            <person name="Leao T."/>
            <person name="Guimaraes P.I."/>
            <person name="de Melo A.G."/>
            <person name="Ramos R.T."/>
            <person name="Leao P.N."/>
            <person name="Silva A."/>
            <person name="Fiore M.F."/>
            <person name="Schneider M.P."/>
        </authorList>
    </citation>
    <scope>NUCLEOTIDE SEQUENCE [LARGE SCALE GENOMIC DNA]</scope>
    <source>
        <strain evidence="1 2">CENA21</strain>
    </source>
</reference>
<gene>
    <name evidence="1" type="ORF">ACX27_22620</name>
</gene>
<accession>A0A0M4SNT6</accession>
<dbReference type="OrthoDB" id="573553at2"/>
<dbReference type="AlphaFoldDB" id="A0A0M4SNT6"/>
<protein>
    <submittedName>
        <fullName evidence="1">Uncharacterized protein</fullName>
    </submittedName>
</protein>
<dbReference type="Proteomes" id="UP000062645">
    <property type="component" value="Chromosome"/>
</dbReference>
<keyword evidence="2" id="KW-1185">Reference proteome</keyword>
<organism evidence="1 2">
    <name type="scientific">Nostoc piscinale CENA21</name>
    <dbReference type="NCBI Taxonomy" id="224013"/>
    <lineage>
        <taxon>Bacteria</taxon>
        <taxon>Bacillati</taxon>
        <taxon>Cyanobacteriota</taxon>
        <taxon>Cyanophyceae</taxon>
        <taxon>Nostocales</taxon>
        <taxon>Nostocaceae</taxon>
        <taxon>Nostoc</taxon>
    </lineage>
</organism>
<dbReference type="EMBL" id="CP012036">
    <property type="protein sequence ID" value="ALF54985.1"/>
    <property type="molecule type" value="Genomic_DNA"/>
</dbReference>
<name>A0A0M4SNT6_9NOSO</name>
<evidence type="ECO:0000313" key="1">
    <source>
        <dbReference type="EMBL" id="ALF54985.1"/>
    </source>
</evidence>
<dbReference type="PATRIC" id="fig|224013.5.peg.5418"/>
<reference evidence="2" key="1">
    <citation type="submission" date="2015-07" db="EMBL/GenBank/DDBJ databases">
        <title>Genome Of Nitrogen-Fixing Cyanobacterium Nostoc piscinale CENA21 From Solimoes/Amazon River Floodplain Sediments And Comparative Genomics To Uncover Biosynthetic Natural Products Potential.</title>
        <authorList>
            <person name="Leao T.F."/>
            <person name="Leao P.N."/>
            <person name="Guimaraes P.I."/>
            <person name="de Melo A.G.C."/>
            <person name="Ramos R.T.J."/>
            <person name="Silva A."/>
            <person name="Fiore M.F."/>
            <person name="Schneider M.P.C."/>
        </authorList>
    </citation>
    <scope>NUCLEOTIDE SEQUENCE [LARGE SCALE GENOMIC DNA]</scope>
    <source>
        <strain evidence="2">CENA21</strain>
    </source>
</reference>